<keyword evidence="5 8" id="KW-0408">Iron</keyword>
<feature type="binding site" evidence="8">
    <location>
        <position position="212"/>
    </location>
    <ligand>
        <name>(2E)-4-hydroxy-3-methylbut-2-enyl diphosphate</name>
        <dbReference type="ChEBI" id="CHEBI:128753"/>
    </ligand>
</feature>
<feature type="domain" description="S1 motif" evidence="9">
    <location>
        <begin position="544"/>
        <end position="613"/>
    </location>
</feature>
<dbReference type="PRINTS" id="PR00681">
    <property type="entry name" value="RIBOSOMALS1"/>
</dbReference>
<dbReference type="InterPro" id="IPR003451">
    <property type="entry name" value="LytB/IspH"/>
</dbReference>
<feature type="binding site" evidence="8">
    <location>
        <position position="68"/>
    </location>
    <ligand>
        <name>dimethylallyl diphosphate</name>
        <dbReference type="ChEBI" id="CHEBI:57623"/>
    </ligand>
</feature>
<dbReference type="Gene3D" id="3.40.50.11270">
    <property type="match status" value="1"/>
</dbReference>
<dbReference type="CDD" id="cd05687">
    <property type="entry name" value="S1_RPS1_repeat_ec1_hs1"/>
    <property type="match status" value="1"/>
</dbReference>
<feature type="binding site" evidence="8">
    <location>
        <position position="36"/>
    </location>
    <ligand>
        <name>(2E)-4-hydroxy-3-methylbut-2-enyl diphosphate</name>
        <dbReference type="ChEBI" id="CHEBI:128753"/>
    </ligand>
</feature>
<dbReference type="PANTHER" id="PTHR10724">
    <property type="entry name" value="30S RIBOSOMAL PROTEIN S1"/>
    <property type="match status" value="1"/>
</dbReference>
<dbReference type="NCBIfam" id="NF002187">
    <property type="entry name" value="PRK01045.1-1"/>
    <property type="match status" value="1"/>
</dbReference>
<dbReference type="EMBL" id="LSGP01000013">
    <property type="protein sequence ID" value="KYZ77468.1"/>
    <property type="molecule type" value="Genomic_DNA"/>
</dbReference>
<dbReference type="FunFam" id="2.40.50.140:FF:000051">
    <property type="entry name" value="RNA-binding transcriptional accessory protein"/>
    <property type="match status" value="2"/>
</dbReference>
<feature type="binding site" evidence="8">
    <location>
        <position position="184"/>
    </location>
    <ligand>
        <name>[4Fe-4S] cluster</name>
        <dbReference type="ChEBI" id="CHEBI:49883"/>
    </ligand>
</feature>
<evidence type="ECO:0000256" key="6">
    <source>
        <dbReference type="ARBA" id="ARBA00023014"/>
    </source>
</evidence>
<comment type="catalytic activity">
    <reaction evidence="8">
        <text>isopentenyl diphosphate + 2 oxidized [2Fe-2S]-[ferredoxin] + H2O = (2E)-4-hydroxy-3-methylbut-2-enyl diphosphate + 2 reduced [2Fe-2S]-[ferredoxin] + 2 H(+)</text>
        <dbReference type="Rhea" id="RHEA:24488"/>
        <dbReference type="Rhea" id="RHEA-COMP:10000"/>
        <dbReference type="Rhea" id="RHEA-COMP:10001"/>
        <dbReference type="ChEBI" id="CHEBI:15377"/>
        <dbReference type="ChEBI" id="CHEBI:15378"/>
        <dbReference type="ChEBI" id="CHEBI:33737"/>
        <dbReference type="ChEBI" id="CHEBI:33738"/>
        <dbReference type="ChEBI" id="CHEBI:128753"/>
        <dbReference type="ChEBI" id="CHEBI:128769"/>
        <dbReference type="EC" id="1.17.7.4"/>
    </reaction>
</comment>
<name>A0A154BVF4_ANASB</name>
<feature type="domain" description="S1 motif" evidence="9">
    <location>
        <begin position="372"/>
        <end position="438"/>
    </location>
</feature>
<proteinExistence type="inferred from homology"/>
<dbReference type="InterPro" id="IPR012340">
    <property type="entry name" value="NA-bd_OB-fold"/>
</dbReference>
<feature type="binding site" evidence="8">
    <location>
        <position position="256"/>
    </location>
    <ligand>
        <name>(2E)-4-hydroxy-3-methylbut-2-enyl diphosphate</name>
        <dbReference type="ChEBI" id="CHEBI:128753"/>
    </ligand>
</feature>
<dbReference type="InterPro" id="IPR050437">
    <property type="entry name" value="Ribos_protein_bS1-like"/>
</dbReference>
<feature type="binding site" evidence="8">
    <location>
        <position position="214"/>
    </location>
    <ligand>
        <name>isopentenyl diphosphate</name>
        <dbReference type="ChEBI" id="CHEBI:128769"/>
    </ligand>
</feature>
<dbReference type="CDD" id="cd04465">
    <property type="entry name" value="S1_RPS1_repeat_ec2_hs2"/>
    <property type="match status" value="1"/>
</dbReference>
<dbReference type="CDD" id="cd05688">
    <property type="entry name" value="S1_RPS1_repeat_ec3"/>
    <property type="match status" value="1"/>
</dbReference>
<protein>
    <recommendedName>
        <fullName evidence="8">4-hydroxy-3-methylbut-2-enyl diphosphate reductase</fullName>
        <shortName evidence="8">HMBPP reductase</shortName>
        <ecNumber evidence="8">1.17.7.4</ecNumber>
    </recommendedName>
</protein>
<dbReference type="GO" id="GO:0019288">
    <property type="term" value="P:isopentenyl diphosphate biosynthetic process, methylerythritol 4-phosphate pathway"/>
    <property type="evidence" value="ECO:0007669"/>
    <property type="project" value="UniProtKB-UniRule"/>
</dbReference>
<evidence type="ECO:0000256" key="2">
    <source>
        <dbReference type="ARBA" id="ARBA00022485"/>
    </source>
</evidence>
<sequence length="652" mass="70601">MKIRLAQYMGFCYGVKRAVELAVNSGGGVTLGPLIHNPQMVSRLARQGVGVVNDLEEVEAGTVIIRSHGEGPAVYERARAKQLNLVDATCPHVKKAQQAARKLTEADRQVVILGEKNHPEVKSILAWAGDDAIVVETADEVRALPYIAHLGVVVQTTFSRSLFEELISLLQNKTDDLAVERTICTATDQRQQSAIELAKQSEVMVVVGGKNSGNTTRLASVCEQAGARVYHIETAAELRPEWFQGVQTAGITAGASTPDWIIEEVYHTMEEMNMGNQESVKLETGMIVKGTIAAVRKDAAFVDIGYKSEGVITLSELAYPAPEQASDAVSVGQEVDVLVLDADNAEGSVILSKVKADKVVAWDKLQAAFENKQPVEGKVTAVVKGGLSIAVLGVRGFVPASQTALHRVEDLNTFVGQTLEFLPIEVEADKQRVVLSRRQLLEAEQAKQEAALYAKLAEGQIVRGVVRRLVDFGAFVDIGGIDALIHISDMSWQRVNSPSEVLQVGDEVEAMIVKLDPAKRKVGLSLKQVQKDPWLTAAAELKEGSVLKGRVTKTAKFGAFVQIQQGVEGLVHLSELADHRVNSADDVVKPGQEVMVKVLAIDTQQKRISLSIAQAQQDAERAEYTGYLSQQNSIGVTLGDKLGDKLSQLFKK</sequence>
<feature type="domain" description="S1 motif" evidence="9">
    <location>
        <begin position="459"/>
        <end position="527"/>
    </location>
</feature>
<feature type="binding site" evidence="8">
    <location>
        <position position="118"/>
    </location>
    <ligand>
        <name>isopentenyl diphosphate</name>
        <dbReference type="ChEBI" id="CHEBI:128769"/>
    </ligand>
</feature>
<dbReference type="NCBIfam" id="NF000907">
    <property type="entry name" value="PRK00087.1"/>
    <property type="match status" value="1"/>
</dbReference>
<feature type="binding site" evidence="8">
    <location>
        <position position="12"/>
    </location>
    <ligand>
        <name>[4Fe-4S] cluster</name>
        <dbReference type="ChEBI" id="CHEBI:49883"/>
    </ligand>
</feature>
<feature type="binding site" evidence="8">
    <location>
        <position position="118"/>
    </location>
    <ligand>
        <name>dimethylallyl diphosphate</name>
        <dbReference type="ChEBI" id="CHEBI:57623"/>
    </ligand>
</feature>
<feature type="binding site" evidence="8">
    <location>
        <position position="68"/>
    </location>
    <ligand>
        <name>(2E)-4-hydroxy-3-methylbut-2-enyl diphosphate</name>
        <dbReference type="ChEBI" id="CHEBI:128753"/>
    </ligand>
</feature>
<comment type="caution">
    <text evidence="10">The sequence shown here is derived from an EMBL/GenBank/DDBJ whole genome shotgun (WGS) entry which is preliminary data.</text>
</comment>
<comment type="function">
    <text evidence="8">Catalyzes the conversion of 1-hydroxy-2-methyl-2-(E)-butenyl 4-diphosphate (HMBPP) into a mixture of isopentenyl diphosphate (IPP) and dimethylallyl diphosphate (DMAPP). Acts in the terminal step of the DOXP/MEP pathway for isoprenoid precursor biosynthesis.</text>
</comment>
<keyword evidence="11" id="KW-1185">Reference proteome</keyword>
<feature type="active site" description="Proton donor" evidence="8">
    <location>
        <position position="120"/>
    </location>
</feature>
<feature type="binding site" evidence="8">
    <location>
        <position position="212"/>
    </location>
    <ligand>
        <name>isopentenyl diphosphate</name>
        <dbReference type="ChEBI" id="CHEBI:128769"/>
    </ligand>
</feature>
<comment type="caution">
    <text evidence="8">Lacks conserved residue(s) required for the propagation of feature annotation.</text>
</comment>
<dbReference type="GO" id="GO:0050992">
    <property type="term" value="P:dimethylallyl diphosphate biosynthetic process"/>
    <property type="evidence" value="ECO:0007669"/>
    <property type="project" value="UniProtKB-UniRule"/>
</dbReference>
<evidence type="ECO:0000313" key="11">
    <source>
        <dbReference type="Proteomes" id="UP000076268"/>
    </source>
</evidence>
<keyword evidence="6 8" id="KW-0411">Iron-sulfur</keyword>
<feature type="binding site" evidence="8">
    <location>
        <position position="156"/>
    </location>
    <ligand>
        <name>(2E)-4-hydroxy-3-methylbut-2-enyl diphosphate</name>
        <dbReference type="ChEBI" id="CHEBI:128753"/>
    </ligand>
</feature>
<evidence type="ECO:0000256" key="7">
    <source>
        <dbReference type="ARBA" id="ARBA00023274"/>
    </source>
</evidence>
<dbReference type="CDD" id="cd13944">
    <property type="entry name" value="lytB_ispH"/>
    <property type="match status" value="1"/>
</dbReference>
<keyword evidence="4" id="KW-0689">Ribosomal protein</keyword>
<feature type="binding site" evidence="8">
    <location>
        <position position="212"/>
    </location>
    <ligand>
        <name>dimethylallyl diphosphate</name>
        <dbReference type="ChEBI" id="CHEBI:57623"/>
    </ligand>
</feature>
<feature type="binding site" evidence="8">
    <location>
        <position position="36"/>
    </location>
    <ligand>
        <name>isopentenyl diphosphate</name>
        <dbReference type="ChEBI" id="CHEBI:128769"/>
    </ligand>
</feature>
<dbReference type="Proteomes" id="UP000076268">
    <property type="component" value="Unassembled WGS sequence"/>
</dbReference>
<dbReference type="GO" id="GO:0003735">
    <property type="term" value="F:structural constituent of ribosome"/>
    <property type="evidence" value="ECO:0007669"/>
    <property type="project" value="TreeGrafter"/>
</dbReference>
<comment type="similarity">
    <text evidence="8">Belongs to the IspH family.</text>
</comment>
<dbReference type="InterPro" id="IPR003029">
    <property type="entry name" value="S1_domain"/>
</dbReference>
<dbReference type="GO" id="GO:0022627">
    <property type="term" value="C:cytosolic small ribosomal subunit"/>
    <property type="evidence" value="ECO:0007669"/>
    <property type="project" value="TreeGrafter"/>
</dbReference>
<dbReference type="PANTHER" id="PTHR10724:SF7">
    <property type="entry name" value="SMALL RIBOSOMAL SUBUNIT PROTEIN BS1C"/>
    <property type="match status" value="1"/>
</dbReference>
<feature type="binding site" evidence="8">
    <location>
        <position position="256"/>
    </location>
    <ligand>
        <name>dimethylallyl diphosphate</name>
        <dbReference type="ChEBI" id="CHEBI:57623"/>
    </ligand>
</feature>
<dbReference type="OrthoDB" id="9804077at2"/>
<dbReference type="Pfam" id="PF00575">
    <property type="entry name" value="S1"/>
    <property type="match status" value="4"/>
</dbReference>
<dbReference type="GO" id="GO:0003729">
    <property type="term" value="F:mRNA binding"/>
    <property type="evidence" value="ECO:0007669"/>
    <property type="project" value="TreeGrafter"/>
</dbReference>
<comment type="similarity">
    <text evidence="1">Belongs to the bacterial ribosomal protein bS1 family.</text>
</comment>
<reference evidence="10 11" key="1">
    <citation type="submission" date="2016-02" db="EMBL/GenBank/DDBJ databases">
        <title>Anaerosporomusa subterraneum gen. nov., sp. nov., a spore-forming obligate anaerobe isolated from saprolite.</title>
        <authorList>
            <person name="Choi J.K."/>
            <person name="Shah M."/>
            <person name="Yee N."/>
        </authorList>
    </citation>
    <scope>NUCLEOTIDE SEQUENCE [LARGE SCALE GENOMIC DNA]</scope>
    <source>
        <strain evidence="10 11">RU4</strain>
    </source>
</reference>
<keyword evidence="2 8" id="KW-0004">4Fe-4S</keyword>
<evidence type="ECO:0000256" key="3">
    <source>
        <dbReference type="ARBA" id="ARBA00022723"/>
    </source>
</evidence>
<dbReference type="SMART" id="SM00316">
    <property type="entry name" value="S1"/>
    <property type="match status" value="4"/>
</dbReference>
<keyword evidence="7" id="KW-0687">Ribonucleoprotein</keyword>
<accession>A0A154BVF4</accession>
<comment type="pathway">
    <text evidence="8">Isoprenoid biosynthesis; dimethylallyl diphosphate biosynthesis; dimethylallyl diphosphate from (2E)-4-hydroxy-3-methylbutenyl diphosphate: step 1/1.</text>
</comment>
<dbReference type="UniPathway" id="UPA00056">
    <property type="reaction ID" value="UER00097"/>
</dbReference>
<feature type="binding site" evidence="8">
    <location>
        <position position="118"/>
    </location>
    <ligand>
        <name>(2E)-4-hydroxy-3-methylbut-2-enyl diphosphate</name>
        <dbReference type="ChEBI" id="CHEBI:128753"/>
    </ligand>
</feature>
<gene>
    <name evidence="8" type="primary">ispH</name>
    <name evidence="10" type="ORF">AXX12_04995</name>
</gene>
<feature type="binding site" evidence="8">
    <location>
        <position position="256"/>
    </location>
    <ligand>
        <name>isopentenyl diphosphate</name>
        <dbReference type="ChEBI" id="CHEBI:128769"/>
    </ligand>
</feature>
<evidence type="ECO:0000256" key="8">
    <source>
        <dbReference type="HAMAP-Rule" id="MF_00191"/>
    </source>
</evidence>
<comment type="cofactor">
    <cofactor evidence="8">
        <name>[4Fe-4S] cluster</name>
        <dbReference type="ChEBI" id="CHEBI:49883"/>
    </cofactor>
    <text evidence="8">Binds 1 [4Fe-4S] cluster per subunit.</text>
</comment>
<dbReference type="Gene3D" id="3.40.1010.20">
    <property type="entry name" value="4-hydroxy-3-methylbut-2-enyl diphosphate reductase, catalytic domain"/>
    <property type="match status" value="2"/>
</dbReference>
<keyword evidence="8" id="KW-0414">Isoprene biosynthesis</keyword>
<feature type="domain" description="S1 motif" evidence="9">
    <location>
        <begin position="285"/>
        <end position="354"/>
    </location>
</feature>
<evidence type="ECO:0000313" key="10">
    <source>
        <dbReference type="EMBL" id="KYZ77468.1"/>
    </source>
</evidence>
<keyword evidence="8" id="KW-0560">Oxidoreductase</keyword>
<evidence type="ECO:0000256" key="1">
    <source>
        <dbReference type="ARBA" id="ARBA00006767"/>
    </source>
</evidence>
<evidence type="ECO:0000256" key="5">
    <source>
        <dbReference type="ARBA" id="ARBA00023004"/>
    </source>
</evidence>
<dbReference type="STRING" id="1794912.AXX12_04995"/>
<feature type="binding site" evidence="8">
    <location>
        <position position="214"/>
    </location>
    <ligand>
        <name>(2E)-4-hydroxy-3-methylbut-2-enyl diphosphate</name>
        <dbReference type="ChEBI" id="CHEBI:128753"/>
    </ligand>
</feature>
<keyword evidence="3 8" id="KW-0479">Metal-binding</keyword>
<dbReference type="Pfam" id="PF02401">
    <property type="entry name" value="LYTB"/>
    <property type="match status" value="1"/>
</dbReference>
<comment type="catalytic activity">
    <reaction evidence="8">
        <text>dimethylallyl diphosphate + 2 oxidized [2Fe-2S]-[ferredoxin] + H2O = (2E)-4-hydroxy-3-methylbut-2-enyl diphosphate + 2 reduced [2Fe-2S]-[ferredoxin] + 2 H(+)</text>
        <dbReference type="Rhea" id="RHEA:24825"/>
        <dbReference type="Rhea" id="RHEA-COMP:10000"/>
        <dbReference type="Rhea" id="RHEA-COMP:10001"/>
        <dbReference type="ChEBI" id="CHEBI:15377"/>
        <dbReference type="ChEBI" id="CHEBI:15378"/>
        <dbReference type="ChEBI" id="CHEBI:33737"/>
        <dbReference type="ChEBI" id="CHEBI:33738"/>
        <dbReference type="ChEBI" id="CHEBI:57623"/>
        <dbReference type="ChEBI" id="CHEBI:128753"/>
        <dbReference type="EC" id="1.17.7.4"/>
    </reaction>
</comment>
<feature type="binding site" evidence="8">
    <location>
        <position position="214"/>
    </location>
    <ligand>
        <name>dimethylallyl diphosphate</name>
        <dbReference type="ChEBI" id="CHEBI:57623"/>
    </ligand>
</feature>
<dbReference type="HAMAP" id="MF_00191">
    <property type="entry name" value="IspH"/>
    <property type="match status" value="1"/>
</dbReference>
<organism evidence="10 11">
    <name type="scientific">Anaerosporomusa subterranea</name>
    <dbReference type="NCBI Taxonomy" id="1794912"/>
    <lineage>
        <taxon>Bacteria</taxon>
        <taxon>Bacillati</taxon>
        <taxon>Bacillota</taxon>
        <taxon>Negativicutes</taxon>
        <taxon>Acetonemataceae</taxon>
        <taxon>Anaerosporomusa</taxon>
    </lineage>
</organism>
<dbReference type="GO" id="GO:0051745">
    <property type="term" value="F:4-hydroxy-3-methylbut-2-enyl diphosphate reductase activity"/>
    <property type="evidence" value="ECO:0007669"/>
    <property type="project" value="UniProtKB-UniRule"/>
</dbReference>
<dbReference type="NCBIfam" id="TIGR00216">
    <property type="entry name" value="ispH_lytB"/>
    <property type="match status" value="1"/>
</dbReference>
<evidence type="ECO:0000256" key="4">
    <source>
        <dbReference type="ARBA" id="ARBA00022980"/>
    </source>
</evidence>
<dbReference type="GO" id="GO:0006412">
    <property type="term" value="P:translation"/>
    <property type="evidence" value="ECO:0007669"/>
    <property type="project" value="TreeGrafter"/>
</dbReference>
<dbReference type="RefSeq" id="WP_066239874.1">
    <property type="nucleotide sequence ID" value="NZ_LSGP01000013.1"/>
</dbReference>
<dbReference type="UniPathway" id="UPA00059">
    <property type="reaction ID" value="UER00105"/>
</dbReference>
<feature type="binding site" evidence="8">
    <location>
        <position position="90"/>
    </location>
    <ligand>
        <name>[4Fe-4S] cluster</name>
        <dbReference type="ChEBI" id="CHEBI:49883"/>
    </ligand>
</feature>
<feature type="binding site" evidence="8">
    <location>
        <position position="36"/>
    </location>
    <ligand>
        <name>dimethylallyl diphosphate</name>
        <dbReference type="ChEBI" id="CHEBI:57623"/>
    </ligand>
</feature>
<dbReference type="SUPFAM" id="SSF50249">
    <property type="entry name" value="Nucleic acid-binding proteins"/>
    <property type="match status" value="4"/>
</dbReference>
<dbReference type="EC" id="1.17.7.4" evidence="8"/>
<dbReference type="Gene3D" id="2.40.50.140">
    <property type="entry name" value="Nucleic acid-binding proteins"/>
    <property type="match status" value="4"/>
</dbReference>
<feature type="binding site" evidence="8">
    <location>
        <position position="68"/>
    </location>
    <ligand>
        <name>isopentenyl diphosphate</name>
        <dbReference type="ChEBI" id="CHEBI:128769"/>
    </ligand>
</feature>
<dbReference type="InterPro" id="IPR035104">
    <property type="entry name" value="Ribosomal_protein_S1-like"/>
</dbReference>
<dbReference type="NCBIfam" id="NF005208">
    <property type="entry name" value="PRK06676.1"/>
    <property type="match status" value="1"/>
</dbReference>
<dbReference type="GO" id="GO:0016114">
    <property type="term" value="P:terpenoid biosynthetic process"/>
    <property type="evidence" value="ECO:0007669"/>
    <property type="project" value="UniProtKB-UniRule"/>
</dbReference>
<comment type="pathway">
    <text evidence="8">Isoprenoid biosynthesis; isopentenyl diphosphate biosynthesis via DXP pathway; isopentenyl diphosphate from 1-deoxy-D-xylulose 5-phosphate: step 6/6.</text>
</comment>
<dbReference type="GO" id="GO:0051539">
    <property type="term" value="F:4 iron, 4 sulfur cluster binding"/>
    <property type="evidence" value="ECO:0007669"/>
    <property type="project" value="UniProtKB-UniRule"/>
</dbReference>
<dbReference type="AlphaFoldDB" id="A0A154BVF4"/>
<dbReference type="PROSITE" id="PS50126">
    <property type="entry name" value="S1"/>
    <property type="match status" value="4"/>
</dbReference>
<dbReference type="GO" id="GO:0046872">
    <property type="term" value="F:metal ion binding"/>
    <property type="evidence" value="ECO:0007669"/>
    <property type="project" value="UniProtKB-KW"/>
</dbReference>
<evidence type="ECO:0000259" key="9">
    <source>
        <dbReference type="PROSITE" id="PS50126"/>
    </source>
</evidence>